<dbReference type="OrthoDB" id="2329056at2759"/>
<dbReference type="SUPFAM" id="SSF48371">
    <property type="entry name" value="ARM repeat"/>
    <property type="match status" value="1"/>
</dbReference>
<sequence length="536" mass="60121">MQETTFLPDQTSIFSQTPNSDAATVIPHLILDLESDNINIHIPALKQLLKIILDNHQNKNLALKYKLYPILNKFAGSIVMNEEFLLSTTILHVIGVRSSTNDKHILTGAVTQSMILSLFAPDEKTSKSGSIALEELIDENEIIRNALLTNGFLLKVQHAFTNSSLSSSSSSQTESSIPFHAIFGLVDIVHKLVTTADDIRPIAILIPLLNELKNNVDKEIKKKSENILSILNSQGINSISSEYSKEKDEKIQQLEESNRQMDEESAALKVENTKLKEEIEKIKFEYPQVIPHEYNVAGGLLGLGQDTLVDLLSEMIEFQDAVQFVGVNKNTLQLKNHPRFKQIIESINNNSDLENPDPTGQRVLLEQIGDLLWKAVALKKENLSVSLNKAISEGIHRVEVRFEKCTSGKYSQGAVGIMKADYQIPYPCGPRSEPHRRSMLNYYGHVGNVYFNGISTYGNVKFKDGELIAMELNADVGTLHFFVDEIQQPIFMSGINEAVKFYFYIYNKDSSFSIVSLKKLQIPTAKTLPNEKALQW</sequence>
<reference evidence="2 3" key="1">
    <citation type="submission" date="2019-03" db="EMBL/GenBank/DDBJ databases">
        <title>Single cell metagenomics reveals metabolic interactions within the superorganism composed of flagellate Streblomastix strix and complex community of Bacteroidetes bacteria on its surface.</title>
        <authorList>
            <person name="Treitli S.C."/>
            <person name="Kolisko M."/>
            <person name="Husnik F."/>
            <person name="Keeling P."/>
            <person name="Hampl V."/>
        </authorList>
    </citation>
    <scope>NUCLEOTIDE SEQUENCE [LARGE SCALE GENOMIC DNA]</scope>
    <source>
        <strain evidence="2">ST1C</strain>
    </source>
</reference>
<protein>
    <recommendedName>
        <fullName evidence="4">SPRY domain-containing protein</fullName>
    </recommendedName>
</protein>
<keyword evidence="1" id="KW-0175">Coiled coil</keyword>
<proteinExistence type="predicted"/>
<dbReference type="Proteomes" id="UP000324800">
    <property type="component" value="Unassembled WGS sequence"/>
</dbReference>
<comment type="caution">
    <text evidence="2">The sequence shown here is derived from an EMBL/GenBank/DDBJ whole genome shotgun (WGS) entry which is preliminary data.</text>
</comment>
<feature type="coiled-coil region" evidence="1">
    <location>
        <begin position="240"/>
        <end position="285"/>
    </location>
</feature>
<name>A0A5J4WAB1_9EUKA</name>
<evidence type="ECO:0000313" key="2">
    <source>
        <dbReference type="EMBL" id="KAA6391583.1"/>
    </source>
</evidence>
<evidence type="ECO:0000256" key="1">
    <source>
        <dbReference type="SAM" id="Coils"/>
    </source>
</evidence>
<gene>
    <name evidence="2" type="ORF">EZS28_012889</name>
</gene>
<dbReference type="Gene3D" id="2.60.120.920">
    <property type="match status" value="1"/>
</dbReference>
<dbReference type="EMBL" id="SNRW01002834">
    <property type="protein sequence ID" value="KAA6391583.1"/>
    <property type="molecule type" value="Genomic_DNA"/>
</dbReference>
<organism evidence="2 3">
    <name type="scientific">Streblomastix strix</name>
    <dbReference type="NCBI Taxonomy" id="222440"/>
    <lineage>
        <taxon>Eukaryota</taxon>
        <taxon>Metamonada</taxon>
        <taxon>Preaxostyla</taxon>
        <taxon>Oxymonadida</taxon>
        <taxon>Streblomastigidae</taxon>
        <taxon>Streblomastix</taxon>
    </lineage>
</organism>
<evidence type="ECO:0008006" key="4">
    <source>
        <dbReference type="Google" id="ProtNLM"/>
    </source>
</evidence>
<evidence type="ECO:0000313" key="3">
    <source>
        <dbReference type="Proteomes" id="UP000324800"/>
    </source>
</evidence>
<dbReference type="AlphaFoldDB" id="A0A5J4WAB1"/>
<accession>A0A5J4WAB1</accession>
<dbReference type="InterPro" id="IPR016024">
    <property type="entry name" value="ARM-type_fold"/>
</dbReference>
<dbReference type="InterPro" id="IPR043136">
    <property type="entry name" value="B30.2/SPRY_sf"/>
</dbReference>